<evidence type="ECO:0000256" key="1">
    <source>
        <dbReference type="ARBA" id="ARBA00004651"/>
    </source>
</evidence>
<protein>
    <submittedName>
        <fullName evidence="9">Amino acid permease</fullName>
    </submittedName>
</protein>
<feature type="transmembrane region" description="Helical" evidence="7">
    <location>
        <begin position="192"/>
        <end position="217"/>
    </location>
</feature>
<name>A0ABV6LPP6_9BACI</name>
<organism evidence="9 10">
    <name type="scientific">Pontibacillus salicampi</name>
    <dbReference type="NCBI Taxonomy" id="1449801"/>
    <lineage>
        <taxon>Bacteria</taxon>
        <taxon>Bacillati</taxon>
        <taxon>Bacillota</taxon>
        <taxon>Bacilli</taxon>
        <taxon>Bacillales</taxon>
        <taxon>Bacillaceae</taxon>
        <taxon>Pontibacillus</taxon>
    </lineage>
</organism>
<keyword evidence="10" id="KW-1185">Reference proteome</keyword>
<evidence type="ECO:0000256" key="7">
    <source>
        <dbReference type="SAM" id="Phobius"/>
    </source>
</evidence>
<accession>A0ABV6LPP6</accession>
<feature type="domain" description="Amino acid permease/ SLC12A" evidence="8">
    <location>
        <begin position="14"/>
        <end position="376"/>
    </location>
</feature>
<keyword evidence="2" id="KW-0813">Transport</keyword>
<dbReference type="PANTHER" id="PTHR43495">
    <property type="entry name" value="GABA PERMEASE"/>
    <property type="match status" value="1"/>
</dbReference>
<comment type="subcellular location">
    <subcellularLocation>
        <location evidence="1">Cell membrane</location>
        <topology evidence="1">Multi-pass membrane protein</topology>
    </subcellularLocation>
</comment>
<feature type="transmembrane region" description="Helical" evidence="7">
    <location>
        <begin position="80"/>
        <end position="100"/>
    </location>
</feature>
<dbReference type="Pfam" id="PF00324">
    <property type="entry name" value="AA_permease"/>
    <property type="match status" value="1"/>
</dbReference>
<evidence type="ECO:0000256" key="2">
    <source>
        <dbReference type="ARBA" id="ARBA00022448"/>
    </source>
</evidence>
<evidence type="ECO:0000313" key="10">
    <source>
        <dbReference type="Proteomes" id="UP001589836"/>
    </source>
</evidence>
<feature type="transmembrane region" description="Helical" evidence="7">
    <location>
        <begin position="280"/>
        <end position="303"/>
    </location>
</feature>
<feature type="transmembrane region" description="Helical" evidence="7">
    <location>
        <begin position="350"/>
        <end position="370"/>
    </location>
</feature>
<keyword evidence="6 7" id="KW-0472">Membrane</keyword>
<dbReference type="PROSITE" id="PS51257">
    <property type="entry name" value="PROKAR_LIPOPROTEIN"/>
    <property type="match status" value="1"/>
</dbReference>
<keyword evidence="5 7" id="KW-1133">Transmembrane helix</keyword>
<reference evidence="9 10" key="1">
    <citation type="submission" date="2024-09" db="EMBL/GenBank/DDBJ databases">
        <authorList>
            <person name="Sun Q."/>
            <person name="Mori K."/>
        </authorList>
    </citation>
    <scope>NUCLEOTIDE SEQUENCE [LARGE SCALE GENOMIC DNA]</scope>
    <source>
        <strain evidence="9 10">NCAIM B.02529</strain>
    </source>
</reference>
<dbReference type="RefSeq" id="WP_377348323.1">
    <property type="nucleotide sequence ID" value="NZ_JBHLTP010000011.1"/>
</dbReference>
<feature type="transmembrane region" description="Helical" evidence="7">
    <location>
        <begin position="229"/>
        <end position="251"/>
    </location>
</feature>
<feature type="transmembrane region" description="Helical" evidence="7">
    <location>
        <begin position="120"/>
        <end position="139"/>
    </location>
</feature>
<evidence type="ECO:0000256" key="6">
    <source>
        <dbReference type="ARBA" id="ARBA00023136"/>
    </source>
</evidence>
<dbReference type="PIRSF" id="PIRSF006060">
    <property type="entry name" value="AA_transporter"/>
    <property type="match status" value="1"/>
</dbReference>
<evidence type="ECO:0000259" key="8">
    <source>
        <dbReference type="Pfam" id="PF00324"/>
    </source>
</evidence>
<dbReference type="EMBL" id="JBHLTP010000011">
    <property type="protein sequence ID" value="MFC0524391.1"/>
    <property type="molecule type" value="Genomic_DNA"/>
</dbReference>
<feature type="transmembrane region" description="Helical" evidence="7">
    <location>
        <begin position="12"/>
        <end position="34"/>
    </location>
</feature>
<keyword evidence="4" id="KW-0029">Amino-acid transport</keyword>
<evidence type="ECO:0000313" key="9">
    <source>
        <dbReference type="EMBL" id="MFC0524391.1"/>
    </source>
</evidence>
<keyword evidence="3 7" id="KW-0812">Transmembrane</keyword>
<feature type="transmembrane region" description="Helical" evidence="7">
    <location>
        <begin position="406"/>
        <end position="425"/>
    </location>
</feature>
<dbReference type="InterPro" id="IPR004841">
    <property type="entry name" value="AA-permease/SLC12A_dom"/>
</dbReference>
<dbReference type="Proteomes" id="UP001589836">
    <property type="component" value="Unassembled WGS sequence"/>
</dbReference>
<feature type="transmembrane region" description="Helical" evidence="7">
    <location>
        <begin position="324"/>
        <end position="344"/>
    </location>
</feature>
<feature type="transmembrane region" description="Helical" evidence="7">
    <location>
        <begin position="151"/>
        <end position="172"/>
    </location>
</feature>
<sequence>MGNRIGTLKWWQLSLIGVGCTIGTGYFLGSSIAIQLGGPIAVASFFIAGIGTYIVYMALAHMTMDHPEKGSFRAYSKNAFGHWAGFCNGWIYWTSELLILGSQLTAIGLFMKFWFKDIPLWILTLVFAVLGLIVIFTGVKTFEKMENIFAVIKSAAILMFIILACLGIFGLLSGGEGAQLNEQSFLPKGITGAWGSLLYAFYAFGGIEMMGLMATELKDTNDAPKAGKLMLILLTLVYVLSIGGALLLAPWKSFTPDESPFITALEAFNLPLFSHLFNGVFIIAGFSTMVAALYAVTTMLVSLSETGDAPKVFSHKGKRDFPMSAIAFTTSGMGLSIIIALLLPEKVYEYITTAAGLMVLLNWVFILLAFRTLIQAGNWKKVQTWIGLILVLFALTGALLQESTRPGVWVAAAFLGLIGIGWRSFRQRIMGREEDQQ</sequence>
<dbReference type="PANTHER" id="PTHR43495:SF5">
    <property type="entry name" value="GAMMA-AMINOBUTYRIC ACID PERMEASE"/>
    <property type="match status" value="1"/>
</dbReference>
<dbReference type="Gene3D" id="1.20.1740.10">
    <property type="entry name" value="Amino acid/polyamine transporter I"/>
    <property type="match status" value="1"/>
</dbReference>
<evidence type="ECO:0000256" key="3">
    <source>
        <dbReference type="ARBA" id="ARBA00022692"/>
    </source>
</evidence>
<evidence type="ECO:0000256" key="5">
    <source>
        <dbReference type="ARBA" id="ARBA00022989"/>
    </source>
</evidence>
<comment type="caution">
    <text evidence="9">The sequence shown here is derived from an EMBL/GenBank/DDBJ whole genome shotgun (WGS) entry which is preliminary data.</text>
</comment>
<feature type="transmembrane region" description="Helical" evidence="7">
    <location>
        <begin position="382"/>
        <end position="400"/>
    </location>
</feature>
<gene>
    <name evidence="9" type="ORF">ACFFGV_12525</name>
</gene>
<proteinExistence type="predicted"/>
<feature type="transmembrane region" description="Helical" evidence="7">
    <location>
        <begin position="40"/>
        <end position="59"/>
    </location>
</feature>
<evidence type="ECO:0000256" key="4">
    <source>
        <dbReference type="ARBA" id="ARBA00022970"/>
    </source>
</evidence>